<feature type="region of interest" description="Disordered" evidence="1">
    <location>
        <begin position="1"/>
        <end position="44"/>
    </location>
</feature>
<proteinExistence type="predicted"/>
<evidence type="ECO:0000313" key="3">
    <source>
        <dbReference type="EMBL" id="RKO92523.1"/>
    </source>
</evidence>
<name>A0A4P9WKI5_9FUNG</name>
<sequence>MTSSTDKPDQPDIGSSKKKPVSTPKDKQTKEKKPKSSHKRGKGLRHEEIYRLLDLIITHLPLGAVGWEAVADKSKKSLLRLYSKRSAEALKCKIGALKNAPKPTGNPDCPPDVPRAKRIQHEIECHSVTIDLDDDDDHHDLGDITTHEDEDEEDDEEDTDDQGQESLLSKTRTLGVGMNSMKL</sequence>
<reference evidence="4" key="1">
    <citation type="journal article" date="2018" name="Nat. Microbiol.">
        <title>Leveraging single-cell genomics to expand the fungal tree of life.</title>
        <authorList>
            <person name="Ahrendt S.R."/>
            <person name="Quandt C.A."/>
            <person name="Ciobanu D."/>
            <person name="Clum A."/>
            <person name="Salamov A."/>
            <person name="Andreopoulos B."/>
            <person name="Cheng J.F."/>
            <person name="Woyke T."/>
            <person name="Pelin A."/>
            <person name="Henrissat B."/>
            <person name="Reynolds N.K."/>
            <person name="Benny G.L."/>
            <person name="Smith M.E."/>
            <person name="James T.Y."/>
            <person name="Grigoriev I.V."/>
        </authorList>
    </citation>
    <scope>NUCLEOTIDE SEQUENCE [LARGE SCALE GENOMIC DNA]</scope>
</reference>
<evidence type="ECO:0000256" key="1">
    <source>
        <dbReference type="SAM" id="MobiDB-lite"/>
    </source>
</evidence>
<feature type="compositionally biased region" description="Basic and acidic residues" evidence="1">
    <location>
        <begin position="138"/>
        <end position="147"/>
    </location>
</feature>
<dbReference type="PANTHER" id="PTHR34409">
    <property type="entry name" value="SET DOMAIN-CONTAINING PROTEIN"/>
    <property type="match status" value="1"/>
</dbReference>
<accession>A0A4P9WKI5</accession>
<feature type="compositionally biased region" description="Acidic residues" evidence="1">
    <location>
        <begin position="148"/>
        <end position="163"/>
    </location>
</feature>
<dbReference type="InterPro" id="IPR049203">
    <property type="entry name" value="DUF6818"/>
</dbReference>
<evidence type="ECO:0000259" key="2">
    <source>
        <dbReference type="Pfam" id="PF20681"/>
    </source>
</evidence>
<dbReference type="Proteomes" id="UP000269721">
    <property type="component" value="Unassembled WGS sequence"/>
</dbReference>
<dbReference type="Pfam" id="PF20681">
    <property type="entry name" value="DUF6818"/>
    <property type="match status" value="1"/>
</dbReference>
<dbReference type="AlphaFoldDB" id="A0A4P9WKI5"/>
<dbReference type="EMBL" id="KZ994604">
    <property type="protein sequence ID" value="RKO92523.1"/>
    <property type="molecule type" value="Genomic_DNA"/>
</dbReference>
<gene>
    <name evidence="3" type="ORF">BDK51DRAFT_48576</name>
</gene>
<dbReference type="OrthoDB" id="99432at2759"/>
<protein>
    <recommendedName>
        <fullName evidence="2">DUF6818 domain-containing protein</fullName>
    </recommendedName>
</protein>
<dbReference type="PANTHER" id="PTHR34409:SF1">
    <property type="entry name" value="MYB-LIKE DOMAIN-CONTAINING PROTEIN"/>
    <property type="match status" value="1"/>
</dbReference>
<feature type="compositionally biased region" description="Basic residues" evidence="1">
    <location>
        <begin position="32"/>
        <end position="43"/>
    </location>
</feature>
<keyword evidence="4" id="KW-1185">Reference proteome</keyword>
<organism evidence="3 4">
    <name type="scientific">Blyttiomyces helicus</name>
    <dbReference type="NCBI Taxonomy" id="388810"/>
    <lineage>
        <taxon>Eukaryota</taxon>
        <taxon>Fungi</taxon>
        <taxon>Fungi incertae sedis</taxon>
        <taxon>Chytridiomycota</taxon>
        <taxon>Chytridiomycota incertae sedis</taxon>
        <taxon>Chytridiomycetes</taxon>
        <taxon>Chytridiomycetes incertae sedis</taxon>
        <taxon>Blyttiomyces</taxon>
    </lineage>
</organism>
<feature type="domain" description="DUF6818" evidence="2">
    <location>
        <begin position="61"/>
        <end position="138"/>
    </location>
</feature>
<feature type="compositionally biased region" description="Basic and acidic residues" evidence="1">
    <location>
        <begin position="1"/>
        <end position="10"/>
    </location>
</feature>
<feature type="region of interest" description="Disordered" evidence="1">
    <location>
        <begin position="129"/>
        <end position="183"/>
    </location>
</feature>
<evidence type="ECO:0000313" key="4">
    <source>
        <dbReference type="Proteomes" id="UP000269721"/>
    </source>
</evidence>